<dbReference type="GO" id="GO:0006631">
    <property type="term" value="P:fatty acid metabolic process"/>
    <property type="evidence" value="ECO:0007669"/>
    <property type="project" value="TreeGrafter"/>
</dbReference>
<dbReference type="RefSeq" id="WP_184078266.1">
    <property type="nucleotide sequence ID" value="NZ_JACIJP010000001.1"/>
</dbReference>
<dbReference type="Gene3D" id="3.40.50.12780">
    <property type="entry name" value="N-terminal domain of ligase-like"/>
    <property type="match status" value="1"/>
</dbReference>
<dbReference type="Proteomes" id="UP000552700">
    <property type="component" value="Unassembled WGS sequence"/>
</dbReference>
<organism evidence="5 6">
    <name type="scientific">Sphingobium subterraneum</name>
    <dbReference type="NCBI Taxonomy" id="627688"/>
    <lineage>
        <taxon>Bacteria</taxon>
        <taxon>Pseudomonadati</taxon>
        <taxon>Pseudomonadota</taxon>
        <taxon>Alphaproteobacteria</taxon>
        <taxon>Sphingomonadales</taxon>
        <taxon>Sphingomonadaceae</taxon>
        <taxon>Sphingobium</taxon>
    </lineage>
</organism>
<accession>A0A841J590</accession>
<dbReference type="SUPFAM" id="SSF56801">
    <property type="entry name" value="Acetyl-CoA synthetase-like"/>
    <property type="match status" value="1"/>
</dbReference>
<dbReference type="Gene3D" id="3.30.300.30">
    <property type="match status" value="1"/>
</dbReference>
<evidence type="ECO:0000256" key="2">
    <source>
        <dbReference type="ARBA" id="ARBA00022598"/>
    </source>
</evidence>
<evidence type="ECO:0000259" key="4">
    <source>
        <dbReference type="Pfam" id="PF13193"/>
    </source>
</evidence>
<dbReference type="InterPro" id="IPR000873">
    <property type="entry name" value="AMP-dep_synth/lig_dom"/>
</dbReference>
<comment type="similarity">
    <text evidence="1">Belongs to the ATP-dependent AMP-binding enzyme family.</text>
</comment>
<proteinExistence type="inferred from homology"/>
<dbReference type="Pfam" id="PF13193">
    <property type="entry name" value="AMP-binding_C"/>
    <property type="match status" value="1"/>
</dbReference>
<evidence type="ECO:0000256" key="1">
    <source>
        <dbReference type="ARBA" id="ARBA00006432"/>
    </source>
</evidence>
<sequence length="541" mass="59468">MMDPDSAHQTVGGNRQGTVLDDFLRLASAHPDKVAVVSYLVSRPDPVSLTYGDMAVLVDKLALKLISLGVKPRDFVSYQFPNRWEFVIAHLATIRIGAISNPLMPIFGKRELRFMLERTASKVCIALKRTPRTEPGKVLEEIRDDLPSLEHLILVDDDDPTGSLESQLADISVTDLDRERLDRLAPKPDDVEVILFSSGTTGEPKGVLHSFNSTYRATSNAFAAMEMSERDVVLMPSPLAHATGFDYGVEMPLYCGCKAVYMEAWDPQQMLRLIEKEGITWSKGSAAFVKDVCDAAETTTVDTSTFRCFVSGGAPIPPKLVGRAARLLGAQLIPCWGSTEVGIATIGKFTDSEEKRSSSDGSAVDGVTVRVVDDEGRLVPPNTPGHLQLRASGQHVGYFMNDALYEASFENGWFKTGDLGRLDEDGYVRIVGRSKDIVIRGGENVPIIEIENLLLDIPEVADIVIVGVPDDRLGERCHAVVVPRTPGRQFSLTELTAHLATLDVTKQYWPEFISTWDALPRTASGKIQRFVVRDKIIQEGK</sequence>
<dbReference type="InterPro" id="IPR045851">
    <property type="entry name" value="AMP-bd_C_sf"/>
</dbReference>
<dbReference type="Pfam" id="PF00501">
    <property type="entry name" value="AMP-binding"/>
    <property type="match status" value="1"/>
</dbReference>
<gene>
    <name evidence="5" type="ORF">FHS92_001098</name>
</gene>
<feature type="domain" description="AMP-binding enzyme C-terminal" evidence="4">
    <location>
        <begin position="449"/>
        <end position="526"/>
    </location>
</feature>
<dbReference type="EC" id="6.2.1.-" evidence="5"/>
<protein>
    <submittedName>
        <fullName evidence="5">Cyclohexanecarboxylate-CoA ligase</fullName>
        <ecNumber evidence="5">6.2.1.-</ecNumber>
    </submittedName>
</protein>
<evidence type="ECO:0000259" key="3">
    <source>
        <dbReference type="Pfam" id="PF00501"/>
    </source>
</evidence>
<dbReference type="AlphaFoldDB" id="A0A841J590"/>
<dbReference type="InterPro" id="IPR042099">
    <property type="entry name" value="ANL_N_sf"/>
</dbReference>
<keyword evidence="2 5" id="KW-0436">Ligase</keyword>
<dbReference type="GO" id="GO:0031956">
    <property type="term" value="F:medium-chain fatty acid-CoA ligase activity"/>
    <property type="evidence" value="ECO:0007669"/>
    <property type="project" value="TreeGrafter"/>
</dbReference>
<evidence type="ECO:0000313" key="5">
    <source>
        <dbReference type="EMBL" id="MBB6123391.1"/>
    </source>
</evidence>
<dbReference type="PANTHER" id="PTHR43201">
    <property type="entry name" value="ACYL-COA SYNTHETASE"/>
    <property type="match status" value="1"/>
</dbReference>
<dbReference type="InterPro" id="IPR020845">
    <property type="entry name" value="AMP-binding_CS"/>
</dbReference>
<comment type="caution">
    <text evidence="5">The sequence shown here is derived from an EMBL/GenBank/DDBJ whole genome shotgun (WGS) entry which is preliminary data.</text>
</comment>
<reference evidence="5 6" key="1">
    <citation type="submission" date="2020-08" db="EMBL/GenBank/DDBJ databases">
        <title>Genomic Encyclopedia of Type Strains, Phase IV (KMG-IV): sequencing the most valuable type-strain genomes for metagenomic binning, comparative biology and taxonomic classification.</title>
        <authorList>
            <person name="Goeker M."/>
        </authorList>
    </citation>
    <scope>NUCLEOTIDE SEQUENCE [LARGE SCALE GENOMIC DNA]</scope>
    <source>
        <strain evidence="5 6">DSM 102255</strain>
    </source>
</reference>
<dbReference type="PANTHER" id="PTHR43201:SF5">
    <property type="entry name" value="MEDIUM-CHAIN ACYL-COA LIGASE ACSF2, MITOCHONDRIAL"/>
    <property type="match status" value="1"/>
</dbReference>
<keyword evidence="6" id="KW-1185">Reference proteome</keyword>
<dbReference type="EMBL" id="JACIJP010000001">
    <property type="protein sequence ID" value="MBB6123391.1"/>
    <property type="molecule type" value="Genomic_DNA"/>
</dbReference>
<name>A0A841J590_9SPHN</name>
<evidence type="ECO:0000313" key="6">
    <source>
        <dbReference type="Proteomes" id="UP000552700"/>
    </source>
</evidence>
<feature type="domain" description="AMP-dependent synthetase/ligase" evidence="3">
    <location>
        <begin position="27"/>
        <end position="399"/>
    </location>
</feature>
<dbReference type="InterPro" id="IPR025110">
    <property type="entry name" value="AMP-bd_C"/>
</dbReference>
<dbReference type="PROSITE" id="PS00455">
    <property type="entry name" value="AMP_BINDING"/>
    <property type="match status" value="1"/>
</dbReference>